<protein>
    <recommendedName>
        <fullName evidence="4">Glycoside hydrolase family 42 N-terminal domain-containing protein</fullName>
    </recommendedName>
</protein>
<comment type="caution">
    <text evidence="2">The sequence shown here is derived from an EMBL/GenBank/DDBJ whole genome shotgun (WGS) entry which is preliminary data.</text>
</comment>
<evidence type="ECO:0008006" key="4">
    <source>
        <dbReference type="Google" id="ProtNLM"/>
    </source>
</evidence>
<dbReference type="RefSeq" id="WP_150413296.1">
    <property type="nucleotide sequence ID" value="NZ_VYQF01000001.1"/>
</dbReference>
<dbReference type="EMBL" id="VYQF01000001">
    <property type="protein sequence ID" value="KAA9041207.1"/>
    <property type="molecule type" value="Genomic_DNA"/>
</dbReference>
<sequence length="720" mass="82072">MKRITISFLLLVFNFQFLKAQSIQYASKFADENHPEIGYWFISPDLLNNGRYLEELDSIIHQCPYTLVFLTARDGANFYQYPTMHPVFKKIVAVAHQHGFKVGLQLWGNYNDKSIEGVQRMIVEDEVTLDDEGKASLAAKARFIRFPDRLLKTDLFKVYAFRKTSDGFYDPSTLKDITAKCETVLPDKETVQIKVNGGASLKGLTACIMTQEYCSQSSMWGNVEINGFKKAMDEYNDIPFDGVALDEYGNKFVERIFDSVTTKPFRGRWYSNAMAKAFKSSTGTSLIKTLFDGRYAPEGKSEVRMKAINQYMDFMRGGALRVEKAVYDYSHKVFGNNIFNGIHDTYHNKLINDEIWANGISWWILPRKYGQTDEKTFLPTRMGVAMAHTKNAMYNQYYDRVFPPVQEKALFDLRYGVRTHYHAMHDKRVNRFDLLDPEAVAGIDKVENCSRLLNKFNPLLPKIHLLVIFGIESLENWYPVAADRGVYDINDKQGIEAKAVEIWNAGYLNALVPSDLIAHNILKLDKNGKPVMNGHTFDAIVYLNPQYAKESELKFLEEYESKGGKLMVEGGADRDFNANKISKRFTSIYNKATVKGYSIENLSRLGLQKNLLPDGCKNEDDSYVFTDINSLRTGSMASFSIKIDGDLYECSYQGLAIIRTVKKMGVIKFAANGFTSLRRNGKVVLSFKDPVNIFISRQNGKINMIIKDSTHTIKPMINKL</sequence>
<evidence type="ECO:0000313" key="3">
    <source>
        <dbReference type="Proteomes" id="UP000326903"/>
    </source>
</evidence>
<keyword evidence="3" id="KW-1185">Reference proteome</keyword>
<gene>
    <name evidence="2" type="ORF">FW778_04005</name>
</gene>
<evidence type="ECO:0000256" key="1">
    <source>
        <dbReference type="SAM" id="SignalP"/>
    </source>
</evidence>
<accession>A0A5J5IMA3</accession>
<organism evidence="2 3">
    <name type="scientific">Ginsengibacter hankyongi</name>
    <dbReference type="NCBI Taxonomy" id="2607284"/>
    <lineage>
        <taxon>Bacteria</taxon>
        <taxon>Pseudomonadati</taxon>
        <taxon>Bacteroidota</taxon>
        <taxon>Chitinophagia</taxon>
        <taxon>Chitinophagales</taxon>
        <taxon>Chitinophagaceae</taxon>
        <taxon>Ginsengibacter</taxon>
    </lineage>
</organism>
<dbReference type="AlphaFoldDB" id="A0A5J5IMA3"/>
<evidence type="ECO:0000313" key="2">
    <source>
        <dbReference type="EMBL" id="KAA9041207.1"/>
    </source>
</evidence>
<feature type="chain" id="PRO_5023861731" description="Glycoside hydrolase family 42 N-terminal domain-containing protein" evidence="1">
    <location>
        <begin position="21"/>
        <end position="720"/>
    </location>
</feature>
<dbReference type="Proteomes" id="UP000326903">
    <property type="component" value="Unassembled WGS sequence"/>
</dbReference>
<name>A0A5J5IMA3_9BACT</name>
<keyword evidence="1" id="KW-0732">Signal</keyword>
<reference evidence="2 3" key="1">
    <citation type="submission" date="2019-09" db="EMBL/GenBank/DDBJ databases">
        <title>Draft genome sequence of Ginsengibacter sp. BR5-29.</title>
        <authorList>
            <person name="Im W.-T."/>
        </authorList>
    </citation>
    <scope>NUCLEOTIDE SEQUENCE [LARGE SCALE GENOMIC DNA]</scope>
    <source>
        <strain evidence="2 3">BR5-29</strain>
    </source>
</reference>
<feature type="signal peptide" evidence="1">
    <location>
        <begin position="1"/>
        <end position="20"/>
    </location>
</feature>
<proteinExistence type="predicted"/>